<evidence type="ECO:0000256" key="2">
    <source>
        <dbReference type="ARBA" id="ARBA00023043"/>
    </source>
</evidence>
<dbReference type="PANTHER" id="PTHR24198:SF165">
    <property type="entry name" value="ANKYRIN REPEAT-CONTAINING PROTEIN-RELATED"/>
    <property type="match status" value="1"/>
</dbReference>
<dbReference type="OrthoDB" id="341259at2759"/>
<dbReference type="Gene3D" id="1.25.40.20">
    <property type="entry name" value="Ankyrin repeat-containing domain"/>
    <property type="match status" value="4"/>
</dbReference>
<proteinExistence type="predicted"/>
<accession>A0A8H4XNG9</accession>
<evidence type="ECO:0000313" key="5">
    <source>
        <dbReference type="Proteomes" id="UP000635477"/>
    </source>
</evidence>
<protein>
    <recommendedName>
        <fullName evidence="6">Ankyrin</fullName>
    </recommendedName>
</protein>
<comment type="caution">
    <text evidence="4">The sequence shown here is derived from an EMBL/GenBank/DDBJ whole genome shotgun (WGS) entry which is preliminary data.</text>
</comment>
<dbReference type="PROSITE" id="PS50088">
    <property type="entry name" value="ANK_REPEAT"/>
    <property type="match status" value="2"/>
</dbReference>
<dbReference type="EMBL" id="JABEYC010000173">
    <property type="protein sequence ID" value="KAF4981340.1"/>
    <property type="molecule type" value="Genomic_DNA"/>
</dbReference>
<dbReference type="Proteomes" id="UP000635477">
    <property type="component" value="Unassembled WGS sequence"/>
</dbReference>
<evidence type="ECO:0000313" key="4">
    <source>
        <dbReference type="EMBL" id="KAF4981340.1"/>
    </source>
</evidence>
<reference evidence="4" key="1">
    <citation type="journal article" date="2020" name="BMC Genomics">
        <title>Correction to: Identification and distribution of gene clusters required for synthesis of sphingolipid metabolism inhibitors in diverse species of the filamentous fungus Fusarium.</title>
        <authorList>
            <person name="Kim H.S."/>
            <person name="Lohmar J.M."/>
            <person name="Busman M."/>
            <person name="Brown D.W."/>
            <person name="Naumann T.A."/>
            <person name="Divon H.H."/>
            <person name="Lysoe E."/>
            <person name="Uhlig S."/>
            <person name="Proctor R.H."/>
        </authorList>
    </citation>
    <scope>NUCLEOTIDE SEQUENCE</scope>
    <source>
        <strain evidence="4">NRRL 22465</strain>
    </source>
</reference>
<dbReference type="PANTHER" id="PTHR24198">
    <property type="entry name" value="ANKYRIN REPEAT AND PROTEIN KINASE DOMAIN-CONTAINING PROTEIN"/>
    <property type="match status" value="1"/>
</dbReference>
<dbReference type="InterPro" id="IPR002110">
    <property type="entry name" value="Ankyrin_rpt"/>
</dbReference>
<evidence type="ECO:0000256" key="3">
    <source>
        <dbReference type="PROSITE-ProRule" id="PRU00023"/>
    </source>
</evidence>
<sequence length="782" mass="86915">MASIQHLPVELICSIAEFCRPAARSDGQRPMVYLACWVRTSRHFHDILNPLLYKWNFTIDHPLDSAVFWAASKGRLHTIKRAYEYGADLSENGSALHEPSLSTTPYPYIFHIATPLHYAIKHGYRDIFDFLIQVRVDPHVEAQDFCFCDEEPDAQYALHTALEHSKIEGAAEMLIRHLGAYMTSAETYALDDLGPGHDDLIILLVELPGPGPSAAALHYAINMGNTTLAARVLARPNLNASILGSDGQLALVRAVVLDDLPTTKLLLERPEVNVGMSDSIGLTALHCVAYTGSLPIAKLLLQCPKADAAALDEDRISALHCATQCGHLDIVKLLLQRPEVSVFSSDRFGMTPLHYAVRSRRPYTRAFTRRIKITATITATKSSELELQEESFEIIKLIFNRPNVSAATSTLYAESPLHTACRHGDLKVVKLLLERPEVDVRNANAKGQMPIHFAALSRFDGGSDVVQFLLKQPSVRLTDVDSDNRTVLHFLSATGHRCSIKPLIEAALQAGIGIDDYSTYGTAFHQAVERCQFENALTLLSYGANPMIPHQFSFNNSLLHLCVRLNASKKDKKNLQTKLVAELISRGVEIDTYTDCHFGTDEDWEPDNDDAIRNPDLRTVSDATPLFFAAATANNVDAMTLLLDAGADPTVSVYIREEVEEDLTGSSRQAFLAALFRHAWVPEDLTKEGLLEYKEAIVLLLRHGARLDHGGRTKSPLEEACRLAEHGFCDLLILLLGVSSAKNVKFRHVQNIILEYSSWPEHENIVHLLRDFVGQEFKEKKV</sequence>
<reference evidence="4" key="2">
    <citation type="submission" date="2020-05" db="EMBL/GenBank/DDBJ databases">
        <authorList>
            <person name="Kim H.-S."/>
            <person name="Proctor R.H."/>
            <person name="Brown D.W."/>
        </authorList>
    </citation>
    <scope>NUCLEOTIDE SEQUENCE</scope>
    <source>
        <strain evidence="4">NRRL 22465</strain>
    </source>
</reference>
<keyword evidence="2 3" id="KW-0040">ANK repeat</keyword>
<organism evidence="4 5">
    <name type="scientific">Fusarium zealandicum</name>
    <dbReference type="NCBI Taxonomy" id="1053134"/>
    <lineage>
        <taxon>Eukaryota</taxon>
        <taxon>Fungi</taxon>
        <taxon>Dikarya</taxon>
        <taxon>Ascomycota</taxon>
        <taxon>Pezizomycotina</taxon>
        <taxon>Sordariomycetes</taxon>
        <taxon>Hypocreomycetidae</taxon>
        <taxon>Hypocreales</taxon>
        <taxon>Nectriaceae</taxon>
        <taxon>Fusarium</taxon>
        <taxon>Fusarium staphyleae species complex</taxon>
    </lineage>
</organism>
<evidence type="ECO:0000256" key="1">
    <source>
        <dbReference type="ARBA" id="ARBA00022737"/>
    </source>
</evidence>
<dbReference type="SUPFAM" id="SSF48403">
    <property type="entry name" value="Ankyrin repeat"/>
    <property type="match status" value="2"/>
</dbReference>
<dbReference type="Pfam" id="PF00023">
    <property type="entry name" value="Ank"/>
    <property type="match status" value="1"/>
</dbReference>
<dbReference type="AlphaFoldDB" id="A0A8H4XNG9"/>
<feature type="repeat" description="ANK" evidence="3">
    <location>
        <begin position="412"/>
        <end position="435"/>
    </location>
</feature>
<dbReference type="InterPro" id="IPR036770">
    <property type="entry name" value="Ankyrin_rpt-contain_sf"/>
</dbReference>
<feature type="repeat" description="ANK" evidence="3">
    <location>
        <begin position="111"/>
        <end position="143"/>
    </location>
</feature>
<dbReference type="Pfam" id="PF12796">
    <property type="entry name" value="Ank_2"/>
    <property type="match status" value="2"/>
</dbReference>
<gene>
    <name evidence="4" type="ORF">FZEAL_2825</name>
</gene>
<keyword evidence="1" id="KW-0677">Repeat</keyword>
<evidence type="ECO:0008006" key="6">
    <source>
        <dbReference type="Google" id="ProtNLM"/>
    </source>
</evidence>
<dbReference type="Pfam" id="PF13637">
    <property type="entry name" value="Ank_4"/>
    <property type="match status" value="1"/>
</dbReference>
<name>A0A8H4XNG9_9HYPO</name>
<dbReference type="PROSITE" id="PS50297">
    <property type="entry name" value="ANK_REP_REGION"/>
    <property type="match status" value="1"/>
</dbReference>
<dbReference type="SMART" id="SM00248">
    <property type="entry name" value="ANK"/>
    <property type="match status" value="11"/>
</dbReference>
<keyword evidence="5" id="KW-1185">Reference proteome</keyword>